<evidence type="ECO:0000313" key="2">
    <source>
        <dbReference type="Proteomes" id="UP000007266"/>
    </source>
</evidence>
<accession>D6WCE1</accession>
<dbReference type="KEGG" id="tca:103315027"/>
<keyword evidence="2" id="KW-1185">Reference proteome</keyword>
<dbReference type="EMBL" id="KQ971311">
    <property type="protein sequence ID" value="EEZ99015.2"/>
    <property type="molecule type" value="Genomic_DNA"/>
</dbReference>
<proteinExistence type="predicted"/>
<dbReference type="Proteomes" id="UP000007266">
    <property type="component" value="Linkage group 2"/>
</dbReference>
<protein>
    <submittedName>
        <fullName evidence="1">Uncharacterized protein</fullName>
    </submittedName>
</protein>
<organism evidence="1 2">
    <name type="scientific">Tribolium castaneum</name>
    <name type="common">Red flour beetle</name>
    <dbReference type="NCBI Taxonomy" id="7070"/>
    <lineage>
        <taxon>Eukaryota</taxon>
        <taxon>Metazoa</taxon>
        <taxon>Ecdysozoa</taxon>
        <taxon>Arthropoda</taxon>
        <taxon>Hexapoda</taxon>
        <taxon>Insecta</taxon>
        <taxon>Pterygota</taxon>
        <taxon>Neoptera</taxon>
        <taxon>Endopterygota</taxon>
        <taxon>Coleoptera</taxon>
        <taxon>Polyphaga</taxon>
        <taxon>Cucujiformia</taxon>
        <taxon>Tenebrionidae</taxon>
        <taxon>Tenebrionidae incertae sedis</taxon>
        <taxon>Tribolium</taxon>
    </lineage>
</organism>
<dbReference type="HOGENOM" id="CLU_1671589_0_0_1"/>
<dbReference type="AlphaFoldDB" id="D6WCE1"/>
<reference evidence="1 2" key="2">
    <citation type="journal article" date="2010" name="Nucleic Acids Res.">
        <title>BeetleBase in 2010: revisions to provide comprehensive genomic information for Tribolium castaneum.</title>
        <authorList>
            <person name="Kim H.S."/>
            <person name="Murphy T."/>
            <person name="Xia J."/>
            <person name="Caragea D."/>
            <person name="Park Y."/>
            <person name="Beeman R.W."/>
            <person name="Lorenzen M.D."/>
            <person name="Butcher S."/>
            <person name="Manak J.R."/>
            <person name="Brown S.J."/>
        </authorList>
    </citation>
    <scope>GENOME REANNOTATION</scope>
    <source>
        <strain evidence="1 2">Georgia GA2</strain>
    </source>
</reference>
<reference evidence="1 2" key="1">
    <citation type="journal article" date="2008" name="Nature">
        <title>The genome of the model beetle and pest Tribolium castaneum.</title>
        <authorList>
            <consortium name="Tribolium Genome Sequencing Consortium"/>
            <person name="Richards S."/>
            <person name="Gibbs R.A."/>
            <person name="Weinstock G.M."/>
            <person name="Brown S.J."/>
            <person name="Denell R."/>
            <person name="Beeman R.W."/>
            <person name="Gibbs R."/>
            <person name="Beeman R.W."/>
            <person name="Brown S.J."/>
            <person name="Bucher G."/>
            <person name="Friedrich M."/>
            <person name="Grimmelikhuijzen C.J."/>
            <person name="Klingler M."/>
            <person name="Lorenzen M."/>
            <person name="Richards S."/>
            <person name="Roth S."/>
            <person name="Schroder R."/>
            <person name="Tautz D."/>
            <person name="Zdobnov E.M."/>
            <person name="Muzny D."/>
            <person name="Gibbs R.A."/>
            <person name="Weinstock G.M."/>
            <person name="Attaway T."/>
            <person name="Bell S."/>
            <person name="Buhay C.J."/>
            <person name="Chandrabose M.N."/>
            <person name="Chavez D."/>
            <person name="Clerk-Blankenburg K.P."/>
            <person name="Cree A."/>
            <person name="Dao M."/>
            <person name="Davis C."/>
            <person name="Chacko J."/>
            <person name="Dinh H."/>
            <person name="Dugan-Rocha S."/>
            <person name="Fowler G."/>
            <person name="Garner T.T."/>
            <person name="Garnes J."/>
            <person name="Gnirke A."/>
            <person name="Hawes A."/>
            <person name="Hernandez J."/>
            <person name="Hines S."/>
            <person name="Holder M."/>
            <person name="Hume J."/>
            <person name="Jhangiani S.N."/>
            <person name="Joshi V."/>
            <person name="Khan Z.M."/>
            <person name="Jackson L."/>
            <person name="Kovar C."/>
            <person name="Kowis A."/>
            <person name="Lee S."/>
            <person name="Lewis L.R."/>
            <person name="Margolis J."/>
            <person name="Morgan M."/>
            <person name="Nazareth L.V."/>
            <person name="Nguyen N."/>
            <person name="Okwuonu G."/>
            <person name="Parker D."/>
            <person name="Richards S."/>
            <person name="Ruiz S.J."/>
            <person name="Santibanez J."/>
            <person name="Savard J."/>
            <person name="Scherer S.E."/>
            <person name="Schneider B."/>
            <person name="Sodergren E."/>
            <person name="Tautz D."/>
            <person name="Vattahil S."/>
            <person name="Villasana D."/>
            <person name="White C.S."/>
            <person name="Wright R."/>
            <person name="Park Y."/>
            <person name="Beeman R.W."/>
            <person name="Lord J."/>
            <person name="Oppert B."/>
            <person name="Lorenzen M."/>
            <person name="Brown S."/>
            <person name="Wang L."/>
            <person name="Savard J."/>
            <person name="Tautz D."/>
            <person name="Richards S."/>
            <person name="Weinstock G."/>
            <person name="Gibbs R.A."/>
            <person name="Liu Y."/>
            <person name="Worley K."/>
            <person name="Weinstock G."/>
            <person name="Elsik C.G."/>
            <person name="Reese J.T."/>
            <person name="Elhaik E."/>
            <person name="Landan G."/>
            <person name="Graur D."/>
            <person name="Arensburger P."/>
            <person name="Atkinson P."/>
            <person name="Beeman R.W."/>
            <person name="Beidler J."/>
            <person name="Brown S.J."/>
            <person name="Demuth J.P."/>
            <person name="Drury D.W."/>
            <person name="Du Y.Z."/>
            <person name="Fujiwara H."/>
            <person name="Lorenzen M."/>
            <person name="Maselli V."/>
            <person name="Osanai M."/>
            <person name="Park Y."/>
            <person name="Robertson H.M."/>
            <person name="Tu Z."/>
            <person name="Wang J.J."/>
            <person name="Wang S."/>
            <person name="Richards S."/>
            <person name="Song H."/>
            <person name="Zhang L."/>
            <person name="Sodergren E."/>
            <person name="Werner D."/>
            <person name="Stanke M."/>
            <person name="Morgenstern B."/>
            <person name="Solovyev V."/>
            <person name="Kosarev P."/>
            <person name="Brown G."/>
            <person name="Chen H.C."/>
            <person name="Ermolaeva O."/>
            <person name="Hlavina W."/>
            <person name="Kapustin Y."/>
            <person name="Kiryutin B."/>
            <person name="Kitts P."/>
            <person name="Maglott D."/>
            <person name="Pruitt K."/>
            <person name="Sapojnikov V."/>
            <person name="Souvorov A."/>
            <person name="Mackey A.J."/>
            <person name="Waterhouse R.M."/>
            <person name="Wyder S."/>
            <person name="Zdobnov E.M."/>
            <person name="Zdobnov E.M."/>
            <person name="Wyder S."/>
            <person name="Kriventseva E.V."/>
            <person name="Kadowaki T."/>
            <person name="Bork P."/>
            <person name="Aranda M."/>
            <person name="Bao R."/>
            <person name="Beermann A."/>
            <person name="Berns N."/>
            <person name="Bolognesi R."/>
            <person name="Bonneton F."/>
            <person name="Bopp D."/>
            <person name="Brown S.J."/>
            <person name="Bucher G."/>
            <person name="Butts T."/>
            <person name="Chaumot A."/>
            <person name="Denell R.E."/>
            <person name="Ferrier D.E."/>
            <person name="Friedrich M."/>
            <person name="Gordon C.M."/>
            <person name="Jindra M."/>
            <person name="Klingler M."/>
            <person name="Lan Q."/>
            <person name="Lattorff H.M."/>
            <person name="Laudet V."/>
            <person name="von Levetsow C."/>
            <person name="Liu Z."/>
            <person name="Lutz R."/>
            <person name="Lynch J.A."/>
            <person name="da Fonseca R.N."/>
            <person name="Posnien N."/>
            <person name="Reuter R."/>
            <person name="Roth S."/>
            <person name="Savard J."/>
            <person name="Schinko J.B."/>
            <person name="Schmitt C."/>
            <person name="Schoppmeier M."/>
            <person name="Schroder R."/>
            <person name="Shippy T.D."/>
            <person name="Simonnet F."/>
            <person name="Marques-Souza H."/>
            <person name="Tautz D."/>
            <person name="Tomoyasu Y."/>
            <person name="Trauner J."/>
            <person name="Van der Zee M."/>
            <person name="Vervoort M."/>
            <person name="Wittkopp N."/>
            <person name="Wimmer E.A."/>
            <person name="Yang X."/>
            <person name="Jones A.K."/>
            <person name="Sattelle D.B."/>
            <person name="Ebert P.R."/>
            <person name="Nelson D."/>
            <person name="Scott J.G."/>
            <person name="Beeman R.W."/>
            <person name="Muthukrishnan S."/>
            <person name="Kramer K.J."/>
            <person name="Arakane Y."/>
            <person name="Beeman R.W."/>
            <person name="Zhu Q."/>
            <person name="Hogenkamp D."/>
            <person name="Dixit R."/>
            <person name="Oppert B."/>
            <person name="Jiang H."/>
            <person name="Zou Z."/>
            <person name="Marshall J."/>
            <person name="Elpidina E."/>
            <person name="Vinokurov K."/>
            <person name="Oppert C."/>
            <person name="Zou Z."/>
            <person name="Evans J."/>
            <person name="Lu Z."/>
            <person name="Zhao P."/>
            <person name="Sumathipala N."/>
            <person name="Altincicek B."/>
            <person name="Vilcinskas A."/>
            <person name="Williams M."/>
            <person name="Hultmark D."/>
            <person name="Hetru C."/>
            <person name="Jiang H."/>
            <person name="Grimmelikhuijzen C.J."/>
            <person name="Hauser F."/>
            <person name="Cazzamali G."/>
            <person name="Williamson M."/>
            <person name="Park Y."/>
            <person name="Li B."/>
            <person name="Tanaka Y."/>
            <person name="Predel R."/>
            <person name="Neupert S."/>
            <person name="Schachtner J."/>
            <person name="Verleyen P."/>
            <person name="Raible F."/>
            <person name="Bork P."/>
            <person name="Friedrich M."/>
            <person name="Walden K.K."/>
            <person name="Robertson H.M."/>
            <person name="Angeli S."/>
            <person name="Foret S."/>
            <person name="Bucher G."/>
            <person name="Schuetz S."/>
            <person name="Maleszka R."/>
            <person name="Wimmer E.A."/>
            <person name="Beeman R.W."/>
            <person name="Lorenzen M."/>
            <person name="Tomoyasu Y."/>
            <person name="Miller S.C."/>
            <person name="Grossmann D."/>
            <person name="Bucher G."/>
        </authorList>
    </citation>
    <scope>NUCLEOTIDE SEQUENCE [LARGE SCALE GENOMIC DNA]</scope>
    <source>
        <strain evidence="1 2">Georgia GA2</strain>
    </source>
</reference>
<sequence>MSDNTAPKKVILNPVMTPPWKIQEKNYENPANNLPCPVKRKQKIVRKANPVASVPNTEREALRNKNIESLMARFPGLKKYQARAALTISENKLDKAIIILEVSSCYRRKVHTQVDDSVYLKNIQITLKYDDKQLDPTVRNVVIENIIPGEQNDADLSFIDVCGHDSSASSSPRVGVLISKNNDGYSVSPLQ</sequence>
<name>D6WCE1_TRICA</name>
<dbReference type="OrthoDB" id="6729854at2759"/>
<gene>
    <name evidence="1" type="primary">AUGUSTUS-3.0.2_04883</name>
    <name evidence="1" type="ORF">TcasGA2_TC004883</name>
</gene>
<evidence type="ECO:0000313" key="1">
    <source>
        <dbReference type="EMBL" id="EEZ99015.2"/>
    </source>
</evidence>